<dbReference type="RefSeq" id="WP_012899147.1">
    <property type="nucleotide sequence ID" value="NC_013665.1"/>
</dbReference>
<dbReference type="InterPro" id="IPR002912">
    <property type="entry name" value="ACT_dom"/>
</dbReference>
<dbReference type="GO" id="GO:0051287">
    <property type="term" value="F:NAD binding"/>
    <property type="evidence" value="ECO:0007669"/>
    <property type="project" value="UniProtKB-UniRule"/>
</dbReference>
<dbReference type="PANTHER" id="PTHR42789">
    <property type="entry name" value="D-ISOMER SPECIFIC 2-HYDROXYACID DEHYDROGENASE FAMILY PROTEIN (AFU_ORTHOLOGUE AFUA_6G10090)"/>
    <property type="match status" value="1"/>
</dbReference>
<keyword evidence="7 9" id="KW-0718">Serine biosynthesis</keyword>
<dbReference type="FunFam" id="3.40.50.720:FF:000021">
    <property type="entry name" value="D-3-phosphoglycerate dehydrogenase"/>
    <property type="match status" value="1"/>
</dbReference>
<dbReference type="PROSITE" id="PS51671">
    <property type="entry name" value="ACT"/>
    <property type="match status" value="1"/>
</dbReference>
<reference evidence="11 12" key="1">
    <citation type="journal article" date="2007" name="Appl. Environ. Microbiol.">
        <title>Isolation of key methanogens for global methane emission from rice paddy fields: a novel isolate affiliated with the clone cluster rice cluster I.</title>
        <authorList>
            <person name="Sakai S."/>
            <person name="Imachi H."/>
            <person name="Sekiguchi Y."/>
            <person name="Ohashi A."/>
            <person name="Harada H."/>
            <person name="Kamagata Y."/>
        </authorList>
    </citation>
    <scope>NUCLEOTIDE SEQUENCE [LARGE SCALE GENOMIC DNA]</scope>
    <source>
        <strain evidence="12">DSM 17711 / JCM 13418 / NBRC 101707 / SANAE</strain>
    </source>
</reference>
<dbReference type="STRING" id="304371.MCP_0395"/>
<dbReference type="Pfam" id="PF19304">
    <property type="entry name" value="PGDH_inter"/>
    <property type="match status" value="1"/>
</dbReference>
<dbReference type="AlphaFoldDB" id="D1YVJ5"/>
<dbReference type="UniPathway" id="UPA00135">
    <property type="reaction ID" value="UER00196"/>
</dbReference>
<evidence type="ECO:0000313" key="12">
    <source>
        <dbReference type="Proteomes" id="UP000001882"/>
    </source>
</evidence>
<dbReference type="Gene3D" id="3.30.70.260">
    <property type="match status" value="1"/>
</dbReference>
<dbReference type="OrthoDB" id="7437at2157"/>
<dbReference type="CDD" id="cd04902">
    <property type="entry name" value="ACT_3PGDH-xct"/>
    <property type="match status" value="1"/>
</dbReference>
<dbReference type="PROSITE" id="PS00671">
    <property type="entry name" value="D_2_HYDROXYACID_DH_3"/>
    <property type="match status" value="1"/>
</dbReference>
<evidence type="ECO:0000256" key="6">
    <source>
        <dbReference type="ARBA" id="ARBA00023027"/>
    </source>
</evidence>
<dbReference type="SUPFAM" id="SSF143548">
    <property type="entry name" value="Serine metabolism enzymes domain"/>
    <property type="match status" value="1"/>
</dbReference>
<dbReference type="NCBIfam" id="TIGR01327">
    <property type="entry name" value="PGDH"/>
    <property type="match status" value="1"/>
</dbReference>
<dbReference type="InterPro" id="IPR006236">
    <property type="entry name" value="PGDH"/>
</dbReference>
<dbReference type="Pfam" id="PF02826">
    <property type="entry name" value="2-Hacid_dh_C"/>
    <property type="match status" value="1"/>
</dbReference>
<dbReference type="SUPFAM" id="SSF51735">
    <property type="entry name" value="NAD(P)-binding Rossmann-fold domains"/>
    <property type="match status" value="1"/>
</dbReference>
<keyword evidence="9" id="KW-0028">Amino-acid biosynthesis</keyword>
<proteinExistence type="inferred from homology"/>
<dbReference type="Gene3D" id="3.40.50.720">
    <property type="entry name" value="NAD(P)-binding Rossmann-like Domain"/>
    <property type="match status" value="2"/>
</dbReference>
<dbReference type="InterPro" id="IPR050857">
    <property type="entry name" value="D-2-hydroxyacid_DH"/>
</dbReference>
<dbReference type="SUPFAM" id="SSF55021">
    <property type="entry name" value="ACT-like"/>
    <property type="match status" value="1"/>
</dbReference>
<dbReference type="Gene3D" id="3.30.1330.90">
    <property type="entry name" value="D-3-phosphoglycerate dehydrogenase, domain 3"/>
    <property type="match status" value="1"/>
</dbReference>
<dbReference type="FunFam" id="3.30.1330.90:FF:000003">
    <property type="entry name" value="D-3-phosphoglycerate dehydrogenase"/>
    <property type="match status" value="1"/>
</dbReference>
<dbReference type="PATRIC" id="fig|304371.9.peg.405"/>
<keyword evidence="12" id="KW-1185">Reference proteome</keyword>
<dbReference type="FunFam" id="3.30.70.260:FF:000008">
    <property type="entry name" value="D-3-phosphoglycerate dehydrogenase, chloroplastic"/>
    <property type="match status" value="1"/>
</dbReference>
<keyword evidence="5 9" id="KW-0560">Oxidoreductase</keyword>
<dbReference type="InterPro" id="IPR029009">
    <property type="entry name" value="ASB_dom_sf"/>
</dbReference>
<dbReference type="Pfam" id="PF01842">
    <property type="entry name" value="ACT"/>
    <property type="match status" value="1"/>
</dbReference>
<dbReference type="SUPFAM" id="SSF52283">
    <property type="entry name" value="Formate/glycerate dehydrogenase catalytic domain-like"/>
    <property type="match status" value="1"/>
</dbReference>
<dbReference type="InParanoid" id="D1YVJ5"/>
<evidence type="ECO:0000256" key="2">
    <source>
        <dbReference type="ARBA" id="ARBA00005854"/>
    </source>
</evidence>
<evidence type="ECO:0000256" key="3">
    <source>
        <dbReference type="ARBA" id="ARBA00013143"/>
    </source>
</evidence>
<comment type="pathway">
    <text evidence="1 9">Amino-acid biosynthesis; L-serine biosynthesis; L-serine from 3-phospho-D-glycerate: step 1/3.</text>
</comment>
<evidence type="ECO:0000313" key="11">
    <source>
        <dbReference type="EMBL" id="BAI60467.1"/>
    </source>
</evidence>
<dbReference type="Pfam" id="PF00389">
    <property type="entry name" value="2-Hacid_dh"/>
    <property type="match status" value="1"/>
</dbReference>
<dbReference type="eggNOG" id="arCOG01754">
    <property type="taxonomic scope" value="Archaea"/>
</dbReference>
<dbReference type="KEGG" id="mpd:MCP_0395"/>
<keyword evidence="6 9" id="KW-0520">NAD</keyword>
<dbReference type="InterPro" id="IPR029753">
    <property type="entry name" value="D-isomer_DH_CS"/>
</dbReference>
<sequence>MKVLITDPISDEGIKILKAEPGVQVDVETKLTKEQLLEKIKGYEALIIRSETQVTKEVIEAADSLKIIGRAGVGIDNVDVPAATAKGIIVANAPEGNTIAACEHTIAMMFAMSRNIPQANSSLKGGKWERSKFMGVEVLGKTLGIIGMGRIGGEVTKRARCMGMEVLAQDPFTTPERARDLGAKLTTREEIYQKADYITVHTPLIPETRHMISTPQFDMMKKGVRVINCARGGIIDEAALLEALKSGKVAGAALDVFEKEPPVGSPLLEQPNVIVTPHLGASTKEAQISVAVIIAEQVLNAFKGLPVTTALNIPIMKPETMEKIKPFLPLAENLGKFTAQMVDGRIQEVDITYSGDITQKDVSLITIAAIKGILDFKKGELVNYVNAKAIAKDYGIKVVESKSGEVGDYTNLITVTIKTDSMQRKVQGTIFGNKDARIVGIDNYRIEANPAGYMIVTMHKDRPGVIGNVGTILGKNDINIAGMVVGREAVRGEAIMILNVDDAVPQPVLKEMIEKAGLYDARYVKL</sequence>
<reference evidence="11 12" key="2">
    <citation type="journal article" date="2008" name="Int. J. Syst. Evol. Microbiol.">
        <title>Methanocella paludicola gen. nov., sp. nov., a methane-producing archaeon, the first isolate of the lineage 'Rice Cluster I', and proposal of the new archaeal order Methanocellales ord. nov.</title>
        <authorList>
            <person name="Sakai S."/>
            <person name="Imachi H."/>
            <person name="Hanada S."/>
            <person name="Ohashi A."/>
            <person name="Harada H."/>
            <person name="Kamagata Y."/>
        </authorList>
    </citation>
    <scope>NUCLEOTIDE SEQUENCE [LARGE SCALE GENOMIC DNA]</scope>
    <source>
        <strain evidence="12">DSM 17711 / JCM 13418 / NBRC 101707 / SANAE</strain>
    </source>
</reference>
<accession>D1YVJ5</accession>
<evidence type="ECO:0000256" key="8">
    <source>
        <dbReference type="ARBA" id="ARBA00048731"/>
    </source>
</evidence>
<protein>
    <recommendedName>
        <fullName evidence="4 9">D-3-phosphoglycerate dehydrogenase</fullName>
        <ecNumber evidence="3 9">1.1.1.95</ecNumber>
    </recommendedName>
</protein>
<evidence type="ECO:0000259" key="10">
    <source>
        <dbReference type="PROSITE" id="PS51671"/>
    </source>
</evidence>
<comment type="catalytic activity">
    <reaction evidence="8 9">
        <text>(2R)-3-phosphoglycerate + NAD(+) = 3-phosphooxypyruvate + NADH + H(+)</text>
        <dbReference type="Rhea" id="RHEA:12641"/>
        <dbReference type="ChEBI" id="CHEBI:15378"/>
        <dbReference type="ChEBI" id="CHEBI:18110"/>
        <dbReference type="ChEBI" id="CHEBI:57540"/>
        <dbReference type="ChEBI" id="CHEBI:57945"/>
        <dbReference type="ChEBI" id="CHEBI:58272"/>
        <dbReference type="EC" id="1.1.1.95"/>
    </reaction>
</comment>
<evidence type="ECO:0000256" key="7">
    <source>
        <dbReference type="ARBA" id="ARBA00023299"/>
    </source>
</evidence>
<gene>
    <name evidence="11" type="primary">serA</name>
    <name evidence="11" type="ordered locus">MCP_0395</name>
</gene>
<dbReference type="InterPro" id="IPR045626">
    <property type="entry name" value="PGDH_ASB_dom"/>
</dbReference>
<dbReference type="InterPro" id="IPR036291">
    <property type="entry name" value="NAD(P)-bd_dom_sf"/>
</dbReference>
<dbReference type="Proteomes" id="UP000001882">
    <property type="component" value="Chromosome"/>
</dbReference>
<dbReference type="InterPro" id="IPR006140">
    <property type="entry name" value="D-isomer_DH_NAD-bd"/>
</dbReference>
<dbReference type="EMBL" id="AP011532">
    <property type="protein sequence ID" value="BAI60467.1"/>
    <property type="molecule type" value="Genomic_DNA"/>
</dbReference>
<evidence type="ECO:0000256" key="4">
    <source>
        <dbReference type="ARBA" id="ARBA00021582"/>
    </source>
</evidence>
<dbReference type="GO" id="GO:0004617">
    <property type="term" value="F:phosphoglycerate dehydrogenase activity"/>
    <property type="evidence" value="ECO:0007669"/>
    <property type="project" value="UniProtKB-UniRule"/>
</dbReference>
<reference evidence="12" key="3">
    <citation type="journal article" date="2011" name="PLoS ONE">
        <title>Genome sequence of a mesophilic hydrogenotrophic methanogen Methanocella paludicola, the first cultivated representative of the order Methanocellales.</title>
        <authorList>
            <person name="Sakai S."/>
            <person name="Takaki Y."/>
            <person name="Shimamura S."/>
            <person name="Sekine M."/>
            <person name="Tajima T."/>
            <person name="Kosugi H."/>
            <person name="Ichikawa N."/>
            <person name="Tasumi E."/>
            <person name="Hiraki A.T."/>
            <person name="Shimizu A."/>
            <person name="Kato Y."/>
            <person name="Nishiko R."/>
            <person name="Mori K."/>
            <person name="Fujita N."/>
            <person name="Imachi H."/>
            <person name="Takai K."/>
        </authorList>
    </citation>
    <scope>NUCLEOTIDE SEQUENCE [LARGE SCALE GENOMIC DNA]</scope>
    <source>
        <strain evidence="12">DSM 17711 / JCM 13418 / NBRC 101707 / SANAE</strain>
    </source>
</reference>
<evidence type="ECO:0000256" key="1">
    <source>
        <dbReference type="ARBA" id="ARBA00005216"/>
    </source>
</evidence>
<dbReference type="FunCoup" id="D1YVJ5">
    <property type="interactions" value="168"/>
</dbReference>
<organism evidence="11 12">
    <name type="scientific">Methanocella paludicola (strain DSM 17711 / JCM 13418 / NBRC 101707 / SANAE)</name>
    <dbReference type="NCBI Taxonomy" id="304371"/>
    <lineage>
        <taxon>Archaea</taxon>
        <taxon>Methanobacteriati</taxon>
        <taxon>Methanobacteriota</taxon>
        <taxon>Stenosarchaea group</taxon>
        <taxon>Methanomicrobia</taxon>
        <taxon>Methanocellales</taxon>
        <taxon>Methanocellaceae</taxon>
        <taxon>Methanocella</taxon>
    </lineage>
</organism>
<name>D1YVJ5_METPS</name>
<feature type="domain" description="ACT" evidence="10">
    <location>
        <begin position="454"/>
        <end position="526"/>
    </location>
</feature>
<dbReference type="InterPro" id="IPR006139">
    <property type="entry name" value="D-isomer_2_OHA_DH_cat_dom"/>
</dbReference>
<dbReference type="CDD" id="cd12173">
    <property type="entry name" value="PGDH_4"/>
    <property type="match status" value="1"/>
</dbReference>
<evidence type="ECO:0000256" key="9">
    <source>
        <dbReference type="RuleBase" id="RU363003"/>
    </source>
</evidence>
<dbReference type="PANTHER" id="PTHR42789:SF1">
    <property type="entry name" value="D-ISOMER SPECIFIC 2-HYDROXYACID DEHYDROGENASE FAMILY PROTEIN (AFU_ORTHOLOGUE AFUA_6G10090)"/>
    <property type="match status" value="1"/>
</dbReference>
<dbReference type="GeneID" id="8680501"/>
<dbReference type="InterPro" id="IPR045865">
    <property type="entry name" value="ACT-like_dom_sf"/>
</dbReference>
<evidence type="ECO:0000256" key="5">
    <source>
        <dbReference type="ARBA" id="ARBA00023002"/>
    </source>
</evidence>
<dbReference type="GO" id="GO:0006564">
    <property type="term" value="P:L-serine biosynthetic process"/>
    <property type="evidence" value="ECO:0007669"/>
    <property type="project" value="UniProtKB-UniRule"/>
</dbReference>
<dbReference type="EC" id="1.1.1.95" evidence="3 9"/>
<comment type="similarity">
    <text evidence="2 9">Belongs to the D-isomer specific 2-hydroxyacid dehydrogenase family.</text>
</comment>